<dbReference type="InParanoid" id="F4RVG2"/>
<proteinExistence type="predicted"/>
<evidence type="ECO:0000313" key="2">
    <source>
        <dbReference type="EMBL" id="EGG03676.1"/>
    </source>
</evidence>
<sequence length="236" mass="26280">MRSNDANDEEEGTLGTCRARHQVSKSFHLGSNYDNLPSVNQLGHRSFAPALSSSSLSITSSSRPPLPSSSLTSLSNPTSLKPATEKTVDLDSYFLDLDGEKDYHILHAISKLRTGLNDRSSRTNYIHLDQISIFNETKEKSLEIALGLKEVVVEEEADQEEEWIHSEWKALIGKQKVESTDIRKLILSRKVLQPIDLKEWLDSPLMYDLPDLSLGVLLRLDPLASGTTPLPTVSQL</sequence>
<dbReference type="Proteomes" id="UP000001072">
    <property type="component" value="Unassembled WGS sequence"/>
</dbReference>
<dbReference type="EMBL" id="GL883123">
    <property type="protein sequence ID" value="EGG03676.1"/>
    <property type="molecule type" value="Genomic_DNA"/>
</dbReference>
<reference evidence="3" key="1">
    <citation type="journal article" date="2011" name="Proc. Natl. Acad. Sci. U.S.A.">
        <title>Obligate biotrophy features unraveled by the genomic analysis of rust fungi.</title>
        <authorList>
            <person name="Duplessis S."/>
            <person name="Cuomo C.A."/>
            <person name="Lin Y.-C."/>
            <person name="Aerts A."/>
            <person name="Tisserant E."/>
            <person name="Veneault-Fourrey C."/>
            <person name="Joly D.L."/>
            <person name="Hacquard S."/>
            <person name="Amselem J."/>
            <person name="Cantarel B.L."/>
            <person name="Chiu R."/>
            <person name="Coutinho P.M."/>
            <person name="Feau N."/>
            <person name="Field M."/>
            <person name="Frey P."/>
            <person name="Gelhaye E."/>
            <person name="Goldberg J."/>
            <person name="Grabherr M.G."/>
            <person name="Kodira C.D."/>
            <person name="Kohler A."/>
            <person name="Kuees U."/>
            <person name="Lindquist E.A."/>
            <person name="Lucas S.M."/>
            <person name="Mago R."/>
            <person name="Mauceli E."/>
            <person name="Morin E."/>
            <person name="Murat C."/>
            <person name="Pangilinan J.L."/>
            <person name="Park R."/>
            <person name="Pearson M."/>
            <person name="Quesneville H."/>
            <person name="Rouhier N."/>
            <person name="Sakthikumar S."/>
            <person name="Salamov A.A."/>
            <person name="Schmutz J."/>
            <person name="Selles B."/>
            <person name="Shapiro H."/>
            <person name="Tanguay P."/>
            <person name="Tuskan G.A."/>
            <person name="Henrissat B."/>
            <person name="Van de Peer Y."/>
            <person name="Rouze P."/>
            <person name="Ellis J.G."/>
            <person name="Dodds P.N."/>
            <person name="Schein J.E."/>
            <person name="Zhong S."/>
            <person name="Hamelin R.C."/>
            <person name="Grigoriev I.V."/>
            <person name="Szabo L.J."/>
            <person name="Martin F."/>
        </authorList>
    </citation>
    <scope>NUCLEOTIDE SEQUENCE [LARGE SCALE GENOMIC DNA]</scope>
    <source>
        <strain evidence="3">98AG31 / pathotype 3-4-7</strain>
    </source>
</reference>
<gene>
    <name evidence="2" type="ORF">MELLADRAFT_109145</name>
</gene>
<protein>
    <submittedName>
        <fullName evidence="2">Uncharacterized protein</fullName>
    </submittedName>
</protein>
<dbReference type="AlphaFoldDB" id="F4RVG2"/>
<dbReference type="HOGENOM" id="CLU_1175652_0_0_1"/>
<organism evidence="3">
    <name type="scientific">Melampsora larici-populina (strain 98AG31 / pathotype 3-4-7)</name>
    <name type="common">Poplar leaf rust fungus</name>
    <dbReference type="NCBI Taxonomy" id="747676"/>
    <lineage>
        <taxon>Eukaryota</taxon>
        <taxon>Fungi</taxon>
        <taxon>Dikarya</taxon>
        <taxon>Basidiomycota</taxon>
        <taxon>Pucciniomycotina</taxon>
        <taxon>Pucciniomycetes</taxon>
        <taxon>Pucciniales</taxon>
        <taxon>Melampsoraceae</taxon>
        <taxon>Melampsora</taxon>
    </lineage>
</organism>
<name>F4RVG2_MELLP</name>
<feature type="region of interest" description="Disordered" evidence="1">
    <location>
        <begin position="58"/>
        <end position="82"/>
    </location>
</feature>
<dbReference type="KEGG" id="mlr:MELLADRAFT_109145"/>
<dbReference type="RefSeq" id="XP_007413123.1">
    <property type="nucleotide sequence ID" value="XM_007413061.1"/>
</dbReference>
<dbReference type="VEuPathDB" id="FungiDB:MELLADRAFT_109145"/>
<dbReference type="OrthoDB" id="2507692at2759"/>
<evidence type="ECO:0000313" key="3">
    <source>
        <dbReference type="Proteomes" id="UP000001072"/>
    </source>
</evidence>
<dbReference type="GeneID" id="18923666"/>
<accession>F4RVG2</accession>
<keyword evidence="3" id="KW-1185">Reference proteome</keyword>
<evidence type="ECO:0000256" key="1">
    <source>
        <dbReference type="SAM" id="MobiDB-lite"/>
    </source>
</evidence>